<dbReference type="InterPro" id="IPR002295">
    <property type="entry name" value="N4/N6-MTase_EcoPI_Mod-like"/>
</dbReference>
<dbReference type="Gene3D" id="3.40.50.150">
    <property type="entry name" value="Vaccinia Virus protein VP39"/>
    <property type="match status" value="1"/>
</dbReference>
<evidence type="ECO:0000313" key="6">
    <source>
        <dbReference type="EMBL" id="KKN86229.1"/>
    </source>
</evidence>
<keyword evidence="2" id="KW-0489">Methyltransferase</keyword>
<dbReference type="PANTHER" id="PTHR13370">
    <property type="entry name" value="RNA METHYLASE-RELATED"/>
    <property type="match status" value="1"/>
</dbReference>
<gene>
    <name evidence="6" type="ORF">LCGC14_0270980</name>
</gene>
<reference evidence="6" key="1">
    <citation type="journal article" date="2015" name="Nature">
        <title>Complex archaea that bridge the gap between prokaryotes and eukaryotes.</title>
        <authorList>
            <person name="Spang A."/>
            <person name="Saw J.H."/>
            <person name="Jorgensen S.L."/>
            <person name="Zaremba-Niedzwiedzka K."/>
            <person name="Martijn J."/>
            <person name="Lind A.E."/>
            <person name="van Eijk R."/>
            <person name="Schleper C."/>
            <person name="Guy L."/>
            <person name="Ettema T.J."/>
        </authorList>
    </citation>
    <scope>NUCLEOTIDE SEQUENCE</scope>
</reference>
<dbReference type="GO" id="GO:0005737">
    <property type="term" value="C:cytoplasm"/>
    <property type="evidence" value="ECO:0007669"/>
    <property type="project" value="TreeGrafter"/>
</dbReference>
<dbReference type="GO" id="GO:0003677">
    <property type="term" value="F:DNA binding"/>
    <property type="evidence" value="ECO:0007669"/>
    <property type="project" value="InterPro"/>
</dbReference>
<dbReference type="InterPro" id="IPR002052">
    <property type="entry name" value="DNA_methylase_N6_adenine_CS"/>
</dbReference>
<evidence type="ECO:0000256" key="2">
    <source>
        <dbReference type="ARBA" id="ARBA00022603"/>
    </source>
</evidence>
<evidence type="ECO:0000256" key="1">
    <source>
        <dbReference type="ARBA" id="ARBA00006594"/>
    </source>
</evidence>
<dbReference type="AlphaFoldDB" id="A0A0F9U3Q4"/>
<keyword evidence="3" id="KW-0808">Transferase</keyword>
<proteinExistence type="inferred from homology"/>
<accession>A0A0F9U3Q4</accession>
<dbReference type="PROSITE" id="PS00092">
    <property type="entry name" value="N6_MTASE"/>
    <property type="match status" value="1"/>
</dbReference>
<evidence type="ECO:0000259" key="5">
    <source>
        <dbReference type="Pfam" id="PF01555"/>
    </source>
</evidence>
<name>A0A0F9U3Q4_9ZZZZ</name>
<dbReference type="EMBL" id="LAZR01000150">
    <property type="protein sequence ID" value="KKN86229.1"/>
    <property type="molecule type" value="Genomic_DNA"/>
</dbReference>
<protein>
    <recommendedName>
        <fullName evidence="5">DNA methylase N-4/N-6 domain-containing protein</fullName>
    </recommendedName>
</protein>
<dbReference type="InterPro" id="IPR029063">
    <property type="entry name" value="SAM-dependent_MTases_sf"/>
</dbReference>
<comment type="similarity">
    <text evidence="1">Belongs to the N(4)/N(6)-methyltransferase family.</text>
</comment>
<dbReference type="GO" id="GO:0008170">
    <property type="term" value="F:N-methyltransferase activity"/>
    <property type="evidence" value="ECO:0007669"/>
    <property type="project" value="InterPro"/>
</dbReference>
<evidence type="ECO:0000256" key="4">
    <source>
        <dbReference type="ARBA" id="ARBA00022691"/>
    </source>
</evidence>
<sequence length="265" mass="29541">MPVTFRRPDIRIGPITLIIGDCTKVLAGLSEEEKADLVVTDPPYKLTSGGKNSKGMSGKFSAERYNNNGNLMKITPWSAMPGPIFNACKANCDAYVMGDSKNIFLARNAFIKAGWKFHELLYWKKPSPTRCRYYMKNTEFILYLWKGKARDINNGGSTQSMPHPRPKDAIHPTQKPLDMLRVLIENSSRPGDLVLDPFAGSGATLVAAMQSGRRAIGVELCPDHAARSAVWMRSEWDAYRRRQDAVEDAGNAVEKALLCELVPHR</sequence>
<organism evidence="6">
    <name type="scientific">marine sediment metagenome</name>
    <dbReference type="NCBI Taxonomy" id="412755"/>
    <lineage>
        <taxon>unclassified sequences</taxon>
        <taxon>metagenomes</taxon>
        <taxon>ecological metagenomes</taxon>
    </lineage>
</organism>
<dbReference type="GO" id="GO:0032259">
    <property type="term" value="P:methylation"/>
    <property type="evidence" value="ECO:0007669"/>
    <property type="project" value="UniProtKB-KW"/>
</dbReference>
<dbReference type="PANTHER" id="PTHR13370:SF3">
    <property type="entry name" value="TRNA (GUANINE(10)-N2)-METHYLTRANSFERASE HOMOLOG"/>
    <property type="match status" value="1"/>
</dbReference>
<dbReference type="PRINTS" id="PR00506">
    <property type="entry name" value="D21N6MTFRASE"/>
</dbReference>
<dbReference type="InterPro" id="IPR002941">
    <property type="entry name" value="DNA_methylase_N4/N6"/>
</dbReference>
<dbReference type="Pfam" id="PF01555">
    <property type="entry name" value="N6_N4_Mtase"/>
    <property type="match status" value="1"/>
</dbReference>
<comment type="caution">
    <text evidence="6">The sequence shown here is derived from an EMBL/GenBank/DDBJ whole genome shotgun (WGS) entry which is preliminary data.</text>
</comment>
<keyword evidence="4" id="KW-0949">S-adenosyl-L-methionine</keyword>
<evidence type="ECO:0000256" key="3">
    <source>
        <dbReference type="ARBA" id="ARBA00022679"/>
    </source>
</evidence>
<feature type="domain" description="DNA methylase N-4/N-6" evidence="5">
    <location>
        <begin position="36"/>
        <end position="222"/>
    </location>
</feature>
<dbReference type="SUPFAM" id="SSF53335">
    <property type="entry name" value="S-adenosyl-L-methionine-dependent methyltransferases"/>
    <property type="match status" value="1"/>
</dbReference>